<evidence type="ECO:0000313" key="3">
    <source>
        <dbReference type="Proteomes" id="UP001230268"/>
    </source>
</evidence>
<dbReference type="Gene3D" id="1.10.10.1440">
    <property type="entry name" value="PHAX RNA-binding domain"/>
    <property type="match status" value="1"/>
</dbReference>
<evidence type="ECO:0000259" key="1">
    <source>
        <dbReference type="Pfam" id="PF10258"/>
    </source>
</evidence>
<evidence type="ECO:0000313" key="2">
    <source>
        <dbReference type="EMBL" id="KAK1442262.1"/>
    </source>
</evidence>
<feature type="domain" description="Phosphorylated adapter RNA export protein RNA-binding" evidence="1">
    <location>
        <begin position="34"/>
        <end position="69"/>
    </location>
</feature>
<keyword evidence="3" id="KW-1185">Reference proteome</keyword>
<dbReference type="Proteomes" id="UP001230268">
    <property type="component" value="Unassembled WGS sequence"/>
</dbReference>
<name>A0AAD8PDG0_BABGI</name>
<dbReference type="Pfam" id="PF10258">
    <property type="entry name" value="PHAX_RNA-bd"/>
    <property type="match status" value="1"/>
</dbReference>
<proteinExistence type="predicted"/>
<comment type="caution">
    <text evidence="2">The sequence shown here is derived from an EMBL/GenBank/DDBJ whole genome shotgun (WGS) entry which is preliminary data.</text>
</comment>
<gene>
    <name evidence="2" type="ORF">BgAZ_402920</name>
</gene>
<sequence>MSSTTEQGDKFRIKVLKSLELTDLLQYDEIDLICRICICLNEPNVKLIERVVHRKGVKFCEGVLEETQVTFSIILLMF</sequence>
<dbReference type="EMBL" id="JAVEPI010000004">
    <property type="protein sequence ID" value="KAK1442262.1"/>
    <property type="molecule type" value="Genomic_DNA"/>
</dbReference>
<protein>
    <recommendedName>
        <fullName evidence="1">Phosphorylated adapter RNA export protein RNA-binding domain-containing protein</fullName>
    </recommendedName>
</protein>
<dbReference type="InterPro" id="IPR019385">
    <property type="entry name" value="PHAX_RNA-binding_domain"/>
</dbReference>
<dbReference type="AlphaFoldDB" id="A0AAD8PDG0"/>
<accession>A0AAD8PDG0</accession>
<organism evidence="2 3">
    <name type="scientific">Babesia gibsoni</name>
    <dbReference type="NCBI Taxonomy" id="33632"/>
    <lineage>
        <taxon>Eukaryota</taxon>
        <taxon>Sar</taxon>
        <taxon>Alveolata</taxon>
        <taxon>Apicomplexa</taxon>
        <taxon>Aconoidasida</taxon>
        <taxon>Piroplasmida</taxon>
        <taxon>Babesiidae</taxon>
        <taxon>Babesia</taxon>
    </lineage>
</organism>
<dbReference type="InterPro" id="IPR038092">
    <property type="entry name" value="PHAX_RNA-binding_sf"/>
</dbReference>
<reference evidence="2" key="1">
    <citation type="submission" date="2023-08" db="EMBL/GenBank/DDBJ databases">
        <title>Draft sequence of the Babesia gibsoni genome.</title>
        <authorList>
            <person name="Yamagishi J.Y."/>
            <person name="Xuan X.X."/>
        </authorList>
    </citation>
    <scope>NUCLEOTIDE SEQUENCE</scope>
    <source>
        <strain evidence="2">Azabu</strain>
    </source>
</reference>